<proteinExistence type="predicted"/>
<dbReference type="RefSeq" id="WP_380247551.1">
    <property type="nucleotide sequence ID" value="NZ_JBHUII010000001.1"/>
</dbReference>
<sequence>MNRFEGALRFLQLSALILLLSGCSYLQSAQGIFADKEDVGLKSDTDQPNEAALGSAKYEPETAAELSVPKPKWKPNTIPVEPNRTAERAVDDSEVMSTEGIDQITLVENTDVQQLLGMSFLQVKEKLGQPVWIRDVYPARVWGYDRATCSLQIFFYPKLDQAGDYRVLAYESGLQSEANGVEKKLKNVEKPLGVTSPNTNDDVSSLEQKLIQTCFEELLLGAPSTKDYVPNKVSP</sequence>
<gene>
    <name evidence="1" type="ORF">ACFSKO_01230</name>
</gene>
<evidence type="ECO:0008006" key="3">
    <source>
        <dbReference type="Google" id="ProtNLM"/>
    </source>
</evidence>
<name>A0ABW5BEX5_9PROT</name>
<protein>
    <recommendedName>
        <fullName evidence="3">Outer membrane protein assembly factor BamC</fullName>
    </recommendedName>
</protein>
<reference evidence="2" key="1">
    <citation type="journal article" date="2019" name="Int. J. Syst. Evol. Microbiol.">
        <title>The Global Catalogue of Microorganisms (GCM) 10K type strain sequencing project: providing services to taxonomists for standard genome sequencing and annotation.</title>
        <authorList>
            <consortium name="The Broad Institute Genomics Platform"/>
            <consortium name="The Broad Institute Genome Sequencing Center for Infectious Disease"/>
            <person name="Wu L."/>
            <person name="Ma J."/>
        </authorList>
    </citation>
    <scope>NUCLEOTIDE SEQUENCE [LARGE SCALE GENOMIC DNA]</scope>
    <source>
        <strain evidence="2">CGMCC 4.7192</strain>
    </source>
</reference>
<dbReference type="EMBL" id="JBHUII010000001">
    <property type="protein sequence ID" value="MFD2204210.1"/>
    <property type="molecule type" value="Genomic_DNA"/>
</dbReference>
<evidence type="ECO:0000313" key="2">
    <source>
        <dbReference type="Proteomes" id="UP001597294"/>
    </source>
</evidence>
<organism evidence="1 2">
    <name type="scientific">Kiloniella antarctica</name>
    <dbReference type="NCBI Taxonomy" id="1550907"/>
    <lineage>
        <taxon>Bacteria</taxon>
        <taxon>Pseudomonadati</taxon>
        <taxon>Pseudomonadota</taxon>
        <taxon>Alphaproteobacteria</taxon>
        <taxon>Rhodospirillales</taxon>
        <taxon>Kiloniellaceae</taxon>
        <taxon>Kiloniella</taxon>
    </lineage>
</organism>
<evidence type="ECO:0000313" key="1">
    <source>
        <dbReference type="EMBL" id="MFD2204210.1"/>
    </source>
</evidence>
<comment type="caution">
    <text evidence="1">The sequence shown here is derived from an EMBL/GenBank/DDBJ whole genome shotgun (WGS) entry which is preliminary data.</text>
</comment>
<accession>A0ABW5BEX5</accession>
<dbReference type="Proteomes" id="UP001597294">
    <property type="component" value="Unassembled WGS sequence"/>
</dbReference>
<keyword evidence="2" id="KW-1185">Reference proteome</keyword>
<dbReference type="PROSITE" id="PS51257">
    <property type="entry name" value="PROKAR_LIPOPROTEIN"/>
    <property type="match status" value="1"/>
</dbReference>